<feature type="compositionally biased region" description="Acidic residues" evidence="2">
    <location>
        <begin position="497"/>
        <end position="506"/>
    </location>
</feature>
<dbReference type="Proteomes" id="UP000054248">
    <property type="component" value="Unassembled WGS sequence"/>
</dbReference>
<feature type="region of interest" description="Disordered" evidence="2">
    <location>
        <begin position="224"/>
        <end position="298"/>
    </location>
</feature>
<dbReference type="STRING" id="1051891.A0A0C3QP62"/>
<evidence type="ECO:0000256" key="2">
    <source>
        <dbReference type="SAM" id="MobiDB-lite"/>
    </source>
</evidence>
<dbReference type="PRINTS" id="PR00449">
    <property type="entry name" value="RASTRNSFRMNG"/>
</dbReference>
<dbReference type="Pfam" id="PF00071">
    <property type="entry name" value="Ras"/>
    <property type="match status" value="1"/>
</dbReference>
<dbReference type="GO" id="GO:0005525">
    <property type="term" value="F:GTP binding"/>
    <property type="evidence" value="ECO:0007669"/>
    <property type="project" value="InterPro"/>
</dbReference>
<keyword evidence="4" id="KW-1185">Reference proteome</keyword>
<dbReference type="EMBL" id="KN822976">
    <property type="protein sequence ID" value="KIO30001.1"/>
    <property type="molecule type" value="Genomic_DNA"/>
</dbReference>
<gene>
    <name evidence="3" type="ORF">M407DRAFT_20863</name>
</gene>
<feature type="compositionally biased region" description="Polar residues" evidence="2">
    <location>
        <begin position="406"/>
        <end position="415"/>
    </location>
</feature>
<dbReference type="PANTHER" id="PTHR47978">
    <property type="match status" value="1"/>
</dbReference>
<dbReference type="PROSITE" id="PS51421">
    <property type="entry name" value="RAS"/>
    <property type="match status" value="1"/>
</dbReference>
<evidence type="ECO:0000313" key="4">
    <source>
        <dbReference type="Proteomes" id="UP000054248"/>
    </source>
</evidence>
<dbReference type="FunFam" id="3.40.50.300:FF:001447">
    <property type="entry name" value="Ras-related protein Rab-1B"/>
    <property type="match status" value="1"/>
</dbReference>
<dbReference type="SUPFAM" id="SSF52540">
    <property type="entry name" value="P-loop containing nucleoside triphosphate hydrolases"/>
    <property type="match status" value="1"/>
</dbReference>
<dbReference type="SMART" id="SM00175">
    <property type="entry name" value="RAB"/>
    <property type="match status" value="1"/>
</dbReference>
<keyword evidence="1" id="KW-0547">Nucleotide-binding</keyword>
<dbReference type="GO" id="GO:0003924">
    <property type="term" value="F:GTPase activity"/>
    <property type="evidence" value="ECO:0007669"/>
    <property type="project" value="InterPro"/>
</dbReference>
<dbReference type="SMART" id="SM00173">
    <property type="entry name" value="RAS"/>
    <property type="match status" value="1"/>
</dbReference>
<accession>A0A0C3QP62</accession>
<sequence length="598" mass="64041">MGNSTSGVEAKVVVMGSAGVGKTSLVQRYTTNTFSSTKIAATAGASFHVKKTIVNGVPVRLQLWDTAGQERFRSLAPMYYRGSHAAVLVYDITNPSSFEDIRVWLEELKKNIPPESENDMIIYIVGTKVDLAPKQRKVTPERVYDALVEWFPPPKPPTPPPQIPNALVPYHGPGYPFGQSSSIYFPTQLSSLSTSVSTHLPTLPSFNLGLPSLDQIRPRFSSLTSARPAGKLDRPGESPTGTDSTGGATATTTATASSAVTAGTSSSGFMPAPIPASTGSRLAIPRSTTTSAVPSMSNLGLNVNMVGSTYNSGFTGNANGNAGNLDPSAGPSTGSSSFHDKKNAPGLVEFPSSFNGEAPSLARRNTAGPGPSTSVGGAPSSSPAGAVGMRSSRSMSSRTPPAANLQARSKLTSCLSDDEDAHRGRERRPIAYRRFNEVEQLGSRRYGGHGGESSSGDEQDRTKDQRSSASRAQKEREKEREERRKKEEADRAALLAQDDDDSDDEDLRPWGFTKELEIREVSALDGRGIEELFGSLLEAIIKRRDFIEGERRLRERNSVMLNVPTSVPTWGTLPEEDDGAGDDILKSKRGSWGSCCRI</sequence>
<protein>
    <recommendedName>
        <fullName evidence="5">Ras-domain-containing protein</fullName>
    </recommendedName>
</protein>
<feature type="region of interest" description="Disordered" evidence="2">
    <location>
        <begin position="321"/>
        <end position="508"/>
    </location>
</feature>
<organism evidence="3 4">
    <name type="scientific">Tulasnella calospora MUT 4182</name>
    <dbReference type="NCBI Taxonomy" id="1051891"/>
    <lineage>
        <taxon>Eukaryota</taxon>
        <taxon>Fungi</taxon>
        <taxon>Dikarya</taxon>
        <taxon>Basidiomycota</taxon>
        <taxon>Agaricomycotina</taxon>
        <taxon>Agaricomycetes</taxon>
        <taxon>Cantharellales</taxon>
        <taxon>Tulasnellaceae</taxon>
        <taxon>Tulasnella</taxon>
    </lineage>
</organism>
<reference evidence="4" key="2">
    <citation type="submission" date="2015-01" db="EMBL/GenBank/DDBJ databases">
        <title>Evolutionary Origins and Diversification of the Mycorrhizal Mutualists.</title>
        <authorList>
            <consortium name="DOE Joint Genome Institute"/>
            <consortium name="Mycorrhizal Genomics Consortium"/>
            <person name="Kohler A."/>
            <person name="Kuo A."/>
            <person name="Nagy L.G."/>
            <person name="Floudas D."/>
            <person name="Copeland A."/>
            <person name="Barry K.W."/>
            <person name="Cichocki N."/>
            <person name="Veneault-Fourrey C."/>
            <person name="LaButti K."/>
            <person name="Lindquist E.A."/>
            <person name="Lipzen A."/>
            <person name="Lundell T."/>
            <person name="Morin E."/>
            <person name="Murat C."/>
            <person name="Riley R."/>
            <person name="Ohm R."/>
            <person name="Sun H."/>
            <person name="Tunlid A."/>
            <person name="Henrissat B."/>
            <person name="Grigoriev I.V."/>
            <person name="Hibbett D.S."/>
            <person name="Martin F."/>
        </authorList>
    </citation>
    <scope>NUCLEOTIDE SEQUENCE [LARGE SCALE GENOMIC DNA]</scope>
    <source>
        <strain evidence="4">MUT 4182</strain>
    </source>
</reference>
<dbReference type="PROSITE" id="PS51419">
    <property type="entry name" value="RAB"/>
    <property type="match status" value="1"/>
</dbReference>
<proteinExistence type="predicted"/>
<dbReference type="InterPro" id="IPR001806">
    <property type="entry name" value="Small_GTPase"/>
</dbReference>
<feature type="compositionally biased region" description="Polar residues" evidence="2">
    <location>
        <begin position="286"/>
        <end position="298"/>
    </location>
</feature>
<feature type="compositionally biased region" description="Low complexity" evidence="2">
    <location>
        <begin position="366"/>
        <end position="398"/>
    </location>
</feature>
<dbReference type="AlphaFoldDB" id="A0A0C3QP62"/>
<reference evidence="3 4" key="1">
    <citation type="submission" date="2014-04" db="EMBL/GenBank/DDBJ databases">
        <authorList>
            <consortium name="DOE Joint Genome Institute"/>
            <person name="Kuo A."/>
            <person name="Girlanda M."/>
            <person name="Perotto S."/>
            <person name="Kohler A."/>
            <person name="Nagy L.G."/>
            <person name="Floudas D."/>
            <person name="Copeland A."/>
            <person name="Barry K.W."/>
            <person name="Cichocki N."/>
            <person name="Veneault-Fourrey C."/>
            <person name="LaButti K."/>
            <person name="Lindquist E.A."/>
            <person name="Lipzen A."/>
            <person name="Lundell T."/>
            <person name="Morin E."/>
            <person name="Murat C."/>
            <person name="Sun H."/>
            <person name="Tunlid A."/>
            <person name="Henrissat B."/>
            <person name="Grigoriev I.V."/>
            <person name="Hibbett D.S."/>
            <person name="Martin F."/>
            <person name="Nordberg H.P."/>
            <person name="Cantor M.N."/>
            <person name="Hua S.X."/>
        </authorList>
    </citation>
    <scope>NUCLEOTIDE SEQUENCE [LARGE SCALE GENOMIC DNA]</scope>
    <source>
        <strain evidence="3 4">MUT 4182</strain>
    </source>
</reference>
<dbReference type="CDD" id="cd00154">
    <property type="entry name" value="Rab"/>
    <property type="match status" value="1"/>
</dbReference>
<evidence type="ECO:0000256" key="1">
    <source>
        <dbReference type="ARBA" id="ARBA00022741"/>
    </source>
</evidence>
<name>A0A0C3QP62_9AGAM</name>
<dbReference type="OrthoDB" id="26525at2759"/>
<dbReference type="SMART" id="SM00176">
    <property type="entry name" value="RAN"/>
    <property type="match status" value="1"/>
</dbReference>
<feature type="compositionally biased region" description="Low complexity" evidence="2">
    <location>
        <begin position="240"/>
        <end position="268"/>
    </location>
</feature>
<dbReference type="NCBIfam" id="TIGR00231">
    <property type="entry name" value="small_GTP"/>
    <property type="match status" value="1"/>
</dbReference>
<evidence type="ECO:0008006" key="5">
    <source>
        <dbReference type="Google" id="ProtNLM"/>
    </source>
</evidence>
<dbReference type="InterPro" id="IPR027417">
    <property type="entry name" value="P-loop_NTPase"/>
</dbReference>
<dbReference type="PROSITE" id="PS51420">
    <property type="entry name" value="RHO"/>
    <property type="match status" value="1"/>
</dbReference>
<evidence type="ECO:0000313" key="3">
    <source>
        <dbReference type="EMBL" id="KIO30001.1"/>
    </source>
</evidence>
<feature type="compositionally biased region" description="Basic and acidic residues" evidence="2">
    <location>
        <begin position="458"/>
        <end position="491"/>
    </location>
</feature>
<dbReference type="SMART" id="SM00174">
    <property type="entry name" value="RHO"/>
    <property type="match status" value="1"/>
</dbReference>
<feature type="compositionally biased region" description="Basic and acidic residues" evidence="2">
    <location>
        <begin position="420"/>
        <end position="437"/>
    </location>
</feature>
<dbReference type="HOGENOM" id="CLU_045021_0_0_1"/>
<dbReference type="Gene3D" id="3.40.50.300">
    <property type="entry name" value="P-loop containing nucleotide triphosphate hydrolases"/>
    <property type="match status" value="1"/>
</dbReference>
<dbReference type="InterPro" id="IPR005225">
    <property type="entry name" value="Small_GTP-bd"/>
</dbReference>